<organism evidence="2 3">
    <name type="scientific">Aspergillus carbonarius (strain ITEM 5010)</name>
    <dbReference type="NCBI Taxonomy" id="602072"/>
    <lineage>
        <taxon>Eukaryota</taxon>
        <taxon>Fungi</taxon>
        <taxon>Dikarya</taxon>
        <taxon>Ascomycota</taxon>
        <taxon>Pezizomycotina</taxon>
        <taxon>Eurotiomycetes</taxon>
        <taxon>Eurotiomycetidae</taxon>
        <taxon>Eurotiales</taxon>
        <taxon>Aspergillaceae</taxon>
        <taxon>Aspergillus</taxon>
        <taxon>Aspergillus subgen. Circumdati</taxon>
    </lineage>
</organism>
<accession>A0A1R3RRY9</accession>
<name>A0A1R3RRY9_ASPC5</name>
<evidence type="ECO:0000313" key="2">
    <source>
        <dbReference type="EMBL" id="OOF97224.1"/>
    </source>
</evidence>
<dbReference type="VEuPathDB" id="FungiDB:ASPCADRAFT_206047"/>
<gene>
    <name evidence="2" type="ORF">ASPCADRAFT_206047</name>
</gene>
<proteinExistence type="predicted"/>
<dbReference type="AlphaFoldDB" id="A0A1R3RRY9"/>
<dbReference type="Proteomes" id="UP000188318">
    <property type="component" value="Unassembled WGS sequence"/>
</dbReference>
<protein>
    <submittedName>
        <fullName evidence="2">Uncharacterized protein</fullName>
    </submittedName>
</protein>
<evidence type="ECO:0000256" key="1">
    <source>
        <dbReference type="SAM" id="MobiDB-lite"/>
    </source>
</evidence>
<dbReference type="EMBL" id="KV907497">
    <property type="protein sequence ID" value="OOF97224.1"/>
    <property type="molecule type" value="Genomic_DNA"/>
</dbReference>
<evidence type="ECO:0000313" key="3">
    <source>
        <dbReference type="Proteomes" id="UP000188318"/>
    </source>
</evidence>
<feature type="region of interest" description="Disordered" evidence="1">
    <location>
        <begin position="127"/>
        <end position="153"/>
    </location>
</feature>
<sequence>MASSANSTTCQTDGCTSTLSSMEDHLPQSSGSLFQDMVHLTTIHGYNLTGLFPNSEHPFTDAADPFRHGFVPTTRASNGTMEGHHSVYNHISCSGAYQPVQQLDMTVHAQMTQYDATRSHHALQQFPFTTQTPPTNNGSLMGHQGTSNRDQSR</sequence>
<dbReference type="STRING" id="602072.A0A1R3RRY9"/>
<feature type="region of interest" description="Disordered" evidence="1">
    <location>
        <begin position="1"/>
        <end position="23"/>
    </location>
</feature>
<keyword evidence="3" id="KW-1185">Reference proteome</keyword>
<feature type="compositionally biased region" description="Polar residues" evidence="1">
    <location>
        <begin position="136"/>
        <end position="153"/>
    </location>
</feature>
<reference evidence="3" key="1">
    <citation type="journal article" date="2017" name="Genome Biol.">
        <title>Comparative genomics reveals high biological diversity and specific adaptations in the industrially and medically important fungal genus Aspergillus.</title>
        <authorList>
            <person name="de Vries R.P."/>
            <person name="Riley R."/>
            <person name="Wiebenga A."/>
            <person name="Aguilar-Osorio G."/>
            <person name="Amillis S."/>
            <person name="Uchima C.A."/>
            <person name="Anderluh G."/>
            <person name="Asadollahi M."/>
            <person name="Askin M."/>
            <person name="Barry K."/>
            <person name="Battaglia E."/>
            <person name="Bayram O."/>
            <person name="Benocci T."/>
            <person name="Braus-Stromeyer S.A."/>
            <person name="Caldana C."/>
            <person name="Canovas D."/>
            <person name="Cerqueira G.C."/>
            <person name="Chen F."/>
            <person name="Chen W."/>
            <person name="Choi C."/>
            <person name="Clum A."/>
            <person name="Dos Santos R.A."/>
            <person name="Damasio A.R."/>
            <person name="Diallinas G."/>
            <person name="Emri T."/>
            <person name="Fekete E."/>
            <person name="Flipphi M."/>
            <person name="Freyberg S."/>
            <person name="Gallo A."/>
            <person name="Gournas C."/>
            <person name="Habgood R."/>
            <person name="Hainaut M."/>
            <person name="Harispe M.L."/>
            <person name="Henrissat B."/>
            <person name="Hilden K.S."/>
            <person name="Hope R."/>
            <person name="Hossain A."/>
            <person name="Karabika E."/>
            <person name="Karaffa L."/>
            <person name="Karanyi Z."/>
            <person name="Krasevec N."/>
            <person name="Kuo A."/>
            <person name="Kusch H."/>
            <person name="LaButti K."/>
            <person name="Lagendijk E.L."/>
            <person name="Lapidus A."/>
            <person name="Levasseur A."/>
            <person name="Lindquist E."/>
            <person name="Lipzen A."/>
            <person name="Logrieco A.F."/>
            <person name="MacCabe A."/>
            <person name="Maekelae M.R."/>
            <person name="Malavazi I."/>
            <person name="Melin P."/>
            <person name="Meyer V."/>
            <person name="Mielnichuk N."/>
            <person name="Miskei M."/>
            <person name="Molnar A.P."/>
            <person name="Mule G."/>
            <person name="Ngan C.Y."/>
            <person name="Orejas M."/>
            <person name="Orosz E."/>
            <person name="Ouedraogo J.P."/>
            <person name="Overkamp K.M."/>
            <person name="Park H.-S."/>
            <person name="Perrone G."/>
            <person name="Piumi F."/>
            <person name="Punt P.J."/>
            <person name="Ram A.F."/>
            <person name="Ramon A."/>
            <person name="Rauscher S."/>
            <person name="Record E."/>
            <person name="Riano-Pachon D.M."/>
            <person name="Robert V."/>
            <person name="Roehrig J."/>
            <person name="Ruller R."/>
            <person name="Salamov A."/>
            <person name="Salih N.S."/>
            <person name="Samson R.A."/>
            <person name="Sandor E."/>
            <person name="Sanguinetti M."/>
            <person name="Schuetze T."/>
            <person name="Sepcic K."/>
            <person name="Shelest E."/>
            <person name="Sherlock G."/>
            <person name="Sophianopoulou V."/>
            <person name="Squina F.M."/>
            <person name="Sun H."/>
            <person name="Susca A."/>
            <person name="Todd R.B."/>
            <person name="Tsang A."/>
            <person name="Unkles S.E."/>
            <person name="van de Wiele N."/>
            <person name="van Rossen-Uffink D."/>
            <person name="Oliveira J.V."/>
            <person name="Vesth T.C."/>
            <person name="Visser J."/>
            <person name="Yu J.-H."/>
            <person name="Zhou M."/>
            <person name="Andersen M.R."/>
            <person name="Archer D.B."/>
            <person name="Baker S.E."/>
            <person name="Benoit I."/>
            <person name="Brakhage A.A."/>
            <person name="Braus G.H."/>
            <person name="Fischer R."/>
            <person name="Frisvad J.C."/>
            <person name="Goldman G.H."/>
            <person name="Houbraken J."/>
            <person name="Oakley B."/>
            <person name="Pocsi I."/>
            <person name="Scazzocchio C."/>
            <person name="Seiboth B."/>
            <person name="vanKuyk P.A."/>
            <person name="Wortman J."/>
            <person name="Dyer P.S."/>
            <person name="Grigoriev I.V."/>
        </authorList>
    </citation>
    <scope>NUCLEOTIDE SEQUENCE [LARGE SCALE GENOMIC DNA]</scope>
    <source>
        <strain evidence="3">ITEM 5010</strain>
    </source>
</reference>